<protein>
    <submittedName>
        <fullName evidence="1">Uncharacterized protein</fullName>
    </submittedName>
</protein>
<dbReference type="AlphaFoldDB" id="A0A0A9F567"/>
<proteinExistence type="predicted"/>
<name>A0A0A9F567_ARUDO</name>
<evidence type="ECO:0000313" key="1">
    <source>
        <dbReference type="EMBL" id="JAE08120.1"/>
    </source>
</evidence>
<reference evidence="1" key="1">
    <citation type="submission" date="2014-09" db="EMBL/GenBank/DDBJ databases">
        <authorList>
            <person name="Magalhaes I.L.F."/>
            <person name="Oliveira U."/>
            <person name="Santos F.R."/>
            <person name="Vidigal T.H.D.A."/>
            <person name="Brescovit A.D."/>
            <person name="Santos A.J."/>
        </authorList>
    </citation>
    <scope>NUCLEOTIDE SEQUENCE</scope>
    <source>
        <tissue evidence="1">Shoot tissue taken approximately 20 cm above the soil surface</tissue>
    </source>
</reference>
<accession>A0A0A9F567</accession>
<reference evidence="1" key="2">
    <citation type="journal article" date="2015" name="Data Brief">
        <title>Shoot transcriptome of the giant reed, Arundo donax.</title>
        <authorList>
            <person name="Barrero R.A."/>
            <person name="Guerrero F.D."/>
            <person name="Moolhuijzen P."/>
            <person name="Goolsby J.A."/>
            <person name="Tidwell J."/>
            <person name="Bellgard S.E."/>
            <person name="Bellgard M.I."/>
        </authorList>
    </citation>
    <scope>NUCLEOTIDE SEQUENCE</scope>
    <source>
        <tissue evidence="1">Shoot tissue taken approximately 20 cm above the soil surface</tissue>
    </source>
</reference>
<dbReference type="EMBL" id="GBRH01189776">
    <property type="protein sequence ID" value="JAE08120.1"/>
    <property type="molecule type" value="Transcribed_RNA"/>
</dbReference>
<organism evidence="1">
    <name type="scientific">Arundo donax</name>
    <name type="common">Giant reed</name>
    <name type="synonym">Donax arundinaceus</name>
    <dbReference type="NCBI Taxonomy" id="35708"/>
    <lineage>
        <taxon>Eukaryota</taxon>
        <taxon>Viridiplantae</taxon>
        <taxon>Streptophyta</taxon>
        <taxon>Embryophyta</taxon>
        <taxon>Tracheophyta</taxon>
        <taxon>Spermatophyta</taxon>
        <taxon>Magnoliopsida</taxon>
        <taxon>Liliopsida</taxon>
        <taxon>Poales</taxon>
        <taxon>Poaceae</taxon>
        <taxon>PACMAD clade</taxon>
        <taxon>Arundinoideae</taxon>
        <taxon>Arundineae</taxon>
        <taxon>Arundo</taxon>
    </lineage>
</organism>
<sequence length="34" mass="3914">MRCKGTNWSFLLLIVLLLRSFGTRLSVLFDVQVS</sequence>